<organism evidence="2 3">
    <name type="scientific">Brassica cretica</name>
    <name type="common">Mustard</name>
    <dbReference type="NCBI Taxonomy" id="69181"/>
    <lineage>
        <taxon>Eukaryota</taxon>
        <taxon>Viridiplantae</taxon>
        <taxon>Streptophyta</taxon>
        <taxon>Embryophyta</taxon>
        <taxon>Tracheophyta</taxon>
        <taxon>Spermatophyta</taxon>
        <taxon>Magnoliopsida</taxon>
        <taxon>eudicotyledons</taxon>
        <taxon>Gunneridae</taxon>
        <taxon>Pentapetalae</taxon>
        <taxon>rosids</taxon>
        <taxon>malvids</taxon>
        <taxon>Brassicales</taxon>
        <taxon>Brassicaceae</taxon>
        <taxon>Brassiceae</taxon>
        <taxon>Brassica</taxon>
    </lineage>
</organism>
<comment type="caution">
    <text evidence="2">The sequence shown here is derived from an EMBL/GenBank/DDBJ whole genome shotgun (WGS) entry which is preliminary data.</text>
</comment>
<dbReference type="AlphaFoldDB" id="A0A8S9RG42"/>
<feature type="region of interest" description="Disordered" evidence="1">
    <location>
        <begin position="52"/>
        <end position="71"/>
    </location>
</feature>
<dbReference type="Proteomes" id="UP000712600">
    <property type="component" value="Unassembled WGS sequence"/>
</dbReference>
<evidence type="ECO:0000313" key="3">
    <source>
        <dbReference type="Proteomes" id="UP000712600"/>
    </source>
</evidence>
<sequence>MIFVAISCGNSLKIISSFHSVPGFVIRSLTRMFRLSECWREAASQFVAVMSNAASRSSPRSTPFQDLSSGH</sequence>
<gene>
    <name evidence="2" type="ORF">F2Q69_00058391</name>
</gene>
<evidence type="ECO:0000256" key="1">
    <source>
        <dbReference type="SAM" id="MobiDB-lite"/>
    </source>
</evidence>
<dbReference type="EMBL" id="QGKX02000095">
    <property type="protein sequence ID" value="KAF3571998.1"/>
    <property type="molecule type" value="Genomic_DNA"/>
</dbReference>
<reference evidence="2" key="1">
    <citation type="submission" date="2019-12" db="EMBL/GenBank/DDBJ databases">
        <title>Genome sequencing and annotation of Brassica cretica.</title>
        <authorList>
            <person name="Studholme D.J."/>
            <person name="Sarris P."/>
        </authorList>
    </citation>
    <scope>NUCLEOTIDE SEQUENCE</scope>
    <source>
        <strain evidence="2">PFS-109/04</strain>
        <tissue evidence="2">Leaf</tissue>
    </source>
</reference>
<protein>
    <submittedName>
        <fullName evidence="2">Uncharacterized protein</fullName>
    </submittedName>
</protein>
<accession>A0A8S9RG42</accession>
<proteinExistence type="predicted"/>
<evidence type="ECO:0000313" key="2">
    <source>
        <dbReference type="EMBL" id="KAF3571998.1"/>
    </source>
</evidence>
<name>A0A8S9RG42_BRACR</name>